<dbReference type="PANTHER" id="PTHR33908:SF11">
    <property type="entry name" value="MEMBRANE PROTEIN"/>
    <property type="match status" value="1"/>
</dbReference>
<feature type="transmembrane region" description="Helical" evidence="9">
    <location>
        <begin position="174"/>
        <end position="200"/>
    </location>
</feature>
<keyword evidence="6 9" id="KW-1133">Transmembrane helix</keyword>
<dbReference type="EC" id="2.4.-.-" evidence="10"/>
<dbReference type="InterPro" id="IPR050297">
    <property type="entry name" value="LipidA_mod_glycosyltrf_83"/>
</dbReference>
<dbReference type="EMBL" id="CP137555">
    <property type="protein sequence ID" value="WOX06158.1"/>
    <property type="molecule type" value="Genomic_DNA"/>
</dbReference>
<dbReference type="GO" id="GO:0016763">
    <property type="term" value="F:pentosyltransferase activity"/>
    <property type="evidence" value="ECO:0007669"/>
    <property type="project" value="TreeGrafter"/>
</dbReference>
<dbReference type="PANTHER" id="PTHR33908">
    <property type="entry name" value="MANNOSYLTRANSFERASE YKCB-RELATED"/>
    <property type="match status" value="1"/>
</dbReference>
<evidence type="ECO:0000256" key="2">
    <source>
        <dbReference type="ARBA" id="ARBA00022475"/>
    </source>
</evidence>
<evidence type="ECO:0000256" key="9">
    <source>
        <dbReference type="SAM" id="Phobius"/>
    </source>
</evidence>
<feature type="transmembrane region" description="Helical" evidence="9">
    <location>
        <begin position="206"/>
        <end position="225"/>
    </location>
</feature>
<dbReference type="GO" id="GO:0005886">
    <property type="term" value="C:plasma membrane"/>
    <property type="evidence" value="ECO:0007669"/>
    <property type="project" value="UniProtKB-SubCell"/>
</dbReference>
<keyword evidence="11" id="KW-1185">Reference proteome</keyword>
<evidence type="ECO:0000256" key="6">
    <source>
        <dbReference type="ARBA" id="ARBA00022989"/>
    </source>
</evidence>
<keyword evidence="5 9" id="KW-0812">Transmembrane</keyword>
<reference evidence="10 11" key="1">
    <citation type="submission" date="2023-10" db="EMBL/GenBank/DDBJ databases">
        <title>Description of Microbulbifer bruguierae sp. nov., isolated from the sediments of mangrove plant Bruguiera sexangula and comparative genomic analyses of the genus Microbulbifer.</title>
        <authorList>
            <person name="Long M."/>
        </authorList>
    </citation>
    <scope>NUCLEOTIDE SEQUENCE [LARGE SCALE GENOMIC DNA]</scope>
    <source>
        <strain evidence="10 11">SPO729</strain>
    </source>
</reference>
<proteinExistence type="predicted"/>
<feature type="transmembrane region" description="Helical" evidence="9">
    <location>
        <begin position="16"/>
        <end position="34"/>
    </location>
</feature>
<keyword evidence="3 10" id="KW-0328">Glycosyltransferase</keyword>
<keyword evidence="2" id="KW-1003">Cell membrane</keyword>
<evidence type="ECO:0000256" key="5">
    <source>
        <dbReference type="ARBA" id="ARBA00022692"/>
    </source>
</evidence>
<evidence type="ECO:0000256" key="3">
    <source>
        <dbReference type="ARBA" id="ARBA00022676"/>
    </source>
</evidence>
<evidence type="ECO:0000256" key="4">
    <source>
        <dbReference type="ARBA" id="ARBA00022679"/>
    </source>
</evidence>
<dbReference type="RefSeq" id="WP_318954616.1">
    <property type="nucleotide sequence ID" value="NZ_CP137555.1"/>
</dbReference>
<feature type="compositionally biased region" description="Low complexity" evidence="8">
    <location>
        <begin position="446"/>
        <end position="460"/>
    </location>
</feature>
<keyword evidence="7 9" id="KW-0472">Membrane</keyword>
<evidence type="ECO:0000256" key="1">
    <source>
        <dbReference type="ARBA" id="ARBA00004651"/>
    </source>
</evidence>
<name>A0AAU0MZL5_9GAMM</name>
<feature type="compositionally biased region" description="Basic and acidic residues" evidence="8">
    <location>
        <begin position="461"/>
        <end position="472"/>
    </location>
</feature>
<dbReference type="AlphaFoldDB" id="A0AAU0MZL5"/>
<dbReference type="GO" id="GO:0009103">
    <property type="term" value="P:lipopolysaccharide biosynthetic process"/>
    <property type="evidence" value="ECO:0007669"/>
    <property type="project" value="UniProtKB-ARBA"/>
</dbReference>
<feature type="transmembrane region" description="Helical" evidence="9">
    <location>
        <begin position="355"/>
        <end position="373"/>
    </location>
</feature>
<dbReference type="Proteomes" id="UP001302477">
    <property type="component" value="Chromosome"/>
</dbReference>
<evidence type="ECO:0000313" key="11">
    <source>
        <dbReference type="Proteomes" id="UP001302477"/>
    </source>
</evidence>
<evidence type="ECO:0000313" key="10">
    <source>
        <dbReference type="EMBL" id="WOX06158.1"/>
    </source>
</evidence>
<evidence type="ECO:0000256" key="7">
    <source>
        <dbReference type="ARBA" id="ARBA00023136"/>
    </source>
</evidence>
<gene>
    <name evidence="10" type="ORF">R5R33_03195</name>
</gene>
<feature type="transmembrane region" description="Helical" evidence="9">
    <location>
        <begin position="90"/>
        <end position="110"/>
    </location>
</feature>
<sequence>MWEMVPPGMRRIDRRWWAYAALYLLIALGIWLRVDQVFTYNPMDHIWSDPQRHWEQGTETLRRDPMTLTDPVMYQVYVGILAKLTLGEPLLVAFFTALLACLTPWIWYRFARELLPGRLQATAVWAALSLLPSWIAIYSYFMQETLLLPLLGAALYASWRCRRKQTLASFLLMVVLWTLAGLTRGIAIPLAAVVTTWLWLWQPQKLAKAGYSLVLLGLLMGPLAYRSYAAMHMVSPHGIGQLVALYLRSGKREIHVHYSRQGAHWNYWFGSPSTGEKPLAPLSDWTTSREGQVHARIRIENGSEDWTRALARYPWTLERYLTLTGENLIYLFFGSSWPDNNRARWLESVNHQSRWLWAPLTLLLMLGTALYWRRLRSARLFAALIATWILVQGLLPIAVNEGRYRKPAEGLLLTQAVLLAGVLRRRARRDSEGEDEVSLANAGVLTATAGPEPVAVTVPEPETRREKDNAAV</sequence>
<feature type="region of interest" description="Disordered" evidence="8">
    <location>
        <begin position="434"/>
        <end position="472"/>
    </location>
</feature>
<accession>A0AAU0MZL5</accession>
<keyword evidence="4 10" id="KW-0808">Transferase</keyword>
<evidence type="ECO:0000256" key="8">
    <source>
        <dbReference type="SAM" id="MobiDB-lite"/>
    </source>
</evidence>
<dbReference type="KEGG" id="mpaf:R5R33_03195"/>
<organism evidence="10 11">
    <name type="scientific">Microbulbifer pacificus</name>
    <dbReference type="NCBI Taxonomy" id="407164"/>
    <lineage>
        <taxon>Bacteria</taxon>
        <taxon>Pseudomonadati</taxon>
        <taxon>Pseudomonadota</taxon>
        <taxon>Gammaproteobacteria</taxon>
        <taxon>Cellvibrionales</taxon>
        <taxon>Microbulbiferaceae</taxon>
        <taxon>Microbulbifer</taxon>
    </lineage>
</organism>
<feature type="transmembrane region" description="Helical" evidence="9">
    <location>
        <begin position="380"/>
        <end position="398"/>
    </location>
</feature>
<protein>
    <submittedName>
        <fullName evidence="10">Glycosyltransferase family 39 protein</fullName>
        <ecNumber evidence="10">2.4.-.-</ecNumber>
    </submittedName>
</protein>
<comment type="subcellular location">
    <subcellularLocation>
        <location evidence="1">Cell membrane</location>
        <topology evidence="1">Multi-pass membrane protein</topology>
    </subcellularLocation>
</comment>